<name>A0ABV7HK59_9GAMM</name>
<dbReference type="InterPro" id="IPR053722">
    <property type="entry name" value="Curli_assembly_CsgC/AgfC"/>
</dbReference>
<feature type="region of interest" description="Disordered" evidence="7">
    <location>
        <begin position="60"/>
        <end position="84"/>
    </location>
</feature>
<evidence type="ECO:0000256" key="3">
    <source>
        <dbReference type="ARBA" id="ARBA00017442"/>
    </source>
</evidence>
<protein>
    <recommendedName>
        <fullName evidence="3">Curli assembly protein CsgC</fullName>
    </recommendedName>
</protein>
<evidence type="ECO:0000256" key="1">
    <source>
        <dbReference type="ARBA" id="ARBA00004418"/>
    </source>
</evidence>
<reference evidence="10" key="1">
    <citation type="journal article" date="2019" name="Int. J. Syst. Evol. Microbiol.">
        <title>The Global Catalogue of Microorganisms (GCM) 10K type strain sequencing project: providing services to taxonomists for standard genome sequencing and annotation.</title>
        <authorList>
            <consortium name="The Broad Institute Genomics Platform"/>
            <consortium name="The Broad Institute Genome Sequencing Center for Infectious Disease"/>
            <person name="Wu L."/>
            <person name="Ma J."/>
        </authorList>
    </citation>
    <scope>NUCLEOTIDE SEQUENCE [LARGE SCALE GENOMIC DNA]</scope>
    <source>
        <strain evidence="10">KCTC 52438</strain>
    </source>
</reference>
<dbReference type="NCBIfam" id="NF041112">
    <property type="entry name" value="chap_CsgH_alph"/>
    <property type="match status" value="1"/>
</dbReference>
<organism evidence="9 10">
    <name type="scientific">Litoribrevibacter euphylliae</name>
    <dbReference type="NCBI Taxonomy" id="1834034"/>
    <lineage>
        <taxon>Bacteria</taxon>
        <taxon>Pseudomonadati</taxon>
        <taxon>Pseudomonadota</taxon>
        <taxon>Gammaproteobacteria</taxon>
        <taxon>Oceanospirillales</taxon>
        <taxon>Oceanospirillaceae</taxon>
        <taxon>Litoribrevibacter</taxon>
    </lineage>
</organism>
<evidence type="ECO:0000256" key="4">
    <source>
        <dbReference type="ARBA" id="ARBA00022729"/>
    </source>
</evidence>
<keyword evidence="4 8" id="KW-0732">Signal</keyword>
<keyword evidence="6" id="KW-0143">Chaperone</keyword>
<comment type="similarity">
    <text evidence="2">Belongs to the CsgC/AgfC family.</text>
</comment>
<feature type="signal peptide" evidence="8">
    <location>
        <begin position="1"/>
        <end position="21"/>
    </location>
</feature>
<evidence type="ECO:0000256" key="5">
    <source>
        <dbReference type="ARBA" id="ARBA00022764"/>
    </source>
</evidence>
<proteinExistence type="inferred from homology"/>
<dbReference type="RefSeq" id="WP_386722470.1">
    <property type="nucleotide sequence ID" value="NZ_JBHRSZ010000007.1"/>
</dbReference>
<feature type="compositionally biased region" description="Low complexity" evidence="7">
    <location>
        <begin position="60"/>
        <end position="75"/>
    </location>
</feature>
<evidence type="ECO:0000256" key="2">
    <source>
        <dbReference type="ARBA" id="ARBA00006329"/>
    </source>
</evidence>
<dbReference type="InterPro" id="IPR047726">
    <property type="entry name" value="CsgH_dom"/>
</dbReference>
<comment type="caution">
    <text evidence="9">The sequence shown here is derived from an EMBL/GenBank/DDBJ whole genome shotgun (WGS) entry which is preliminary data.</text>
</comment>
<dbReference type="Pfam" id="PF10610">
    <property type="entry name" value="Tafi-CsgC"/>
    <property type="match status" value="1"/>
</dbReference>
<evidence type="ECO:0000313" key="9">
    <source>
        <dbReference type="EMBL" id="MFC3152540.1"/>
    </source>
</evidence>
<evidence type="ECO:0000256" key="7">
    <source>
        <dbReference type="SAM" id="MobiDB-lite"/>
    </source>
</evidence>
<evidence type="ECO:0000256" key="8">
    <source>
        <dbReference type="SAM" id="SignalP"/>
    </source>
</evidence>
<feature type="chain" id="PRO_5045534060" description="Curli assembly protein CsgC" evidence="8">
    <location>
        <begin position="22"/>
        <end position="122"/>
    </location>
</feature>
<gene>
    <name evidence="9" type="primary">csgH</name>
    <name evidence="9" type="ORF">ACFOEK_16005</name>
</gene>
<evidence type="ECO:0000256" key="6">
    <source>
        <dbReference type="ARBA" id="ARBA00023186"/>
    </source>
</evidence>
<dbReference type="EMBL" id="JBHRSZ010000007">
    <property type="protein sequence ID" value="MFC3152540.1"/>
    <property type="molecule type" value="Genomic_DNA"/>
</dbReference>
<dbReference type="Proteomes" id="UP001595476">
    <property type="component" value="Unassembled WGS sequence"/>
</dbReference>
<comment type="subcellular location">
    <subcellularLocation>
        <location evidence="1">Periplasm</location>
    </subcellularLocation>
</comment>
<accession>A0ABV7HK59</accession>
<evidence type="ECO:0000313" key="10">
    <source>
        <dbReference type="Proteomes" id="UP001595476"/>
    </source>
</evidence>
<dbReference type="Gene3D" id="2.60.40.2420">
    <property type="match status" value="1"/>
</dbReference>
<keyword evidence="10" id="KW-1185">Reference proteome</keyword>
<dbReference type="InterPro" id="IPR014491">
    <property type="entry name" value="Curli_production_prot_CsgC"/>
</dbReference>
<sequence length="122" mass="13504">MNTVKIPSLTLSLLFILSVFAAKVTAMEIEFNQILEDNLLTVQPTAVCDCQQTFIYKLTSKKSGSSGTSTSSQSGRFDTQPNQPTELSLLRFNISADSQYKLELTVTDIEGKLMAEKTLEYP</sequence>
<keyword evidence="5" id="KW-0574">Periplasm</keyword>